<keyword evidence="3" id="KW-1185">Reference proteome</keyword>
<gene>
    <name evidence="2" type="ORF">H7965_00375</name>
</gene>
<sequence>MVIEAGLRGAFMLARGRPDGLMLIEDTPAGALRSFWAAAICLPAFLALRLHAWSATGGPAGPFGTVLVVELIGYAVAWAGFALASRPLAEAAGRQAEWPHFLAAWNWANAVQYLVLIGLTVPGRLLPDPIGSGLGLAALGYALWLEWFITRTALGVSGSRAAGFVALDLAVGLMVNVVVVRLSGG</sequence>
<evidence type="ECO:0000313" key="2">
    <source>
        <dbReference type="EMBL" id="MBC4013761.1"/>
    </source>
</evidence>
<reference evidence="2" key="1">
    <citation type="submission" date="2020-08" db="EMBL/GenBank/DDBJ databases">
        <authorList>
            <person name="Hu Y."/>
            <person name="Nguyen S.V."/>
            <person name="Li F."/>
            <person name="Fanning S."/>
        </authorList>
    </citation>
    <scope>NUCLEOTIDE SEQUENCE</scope>
    <source>
        <strain evidence="2">SYSU D8009</strain>
    </source>
</reference>
<feature type="transmembrane region" description="Helical" evidence="1">
    <location>
        <begin position="130"/>
        <end position="149"/>
    </location>
</feature>
<feature type="transmembrane region" description="Helical" evidence="1">
    <location>
        <begin position="104"/>
        <end position="123"/>
    </location>
</feature>
<keyword evidence="1" id="KW-1133">Transmembrane helix</keyword>
<dbReference type="EMBL" id="JACOMF010000001">
    <property type="protein sequence ID" value="MBC4013761.1"/>
    <property type="molecule type" value="Genomic_DNA"/>
</dbReference>
<feature type="transmembrane region" description="Helical" evidence="1">
    <location>
        <begin position="60"/>
        <end position="84"/>
    </location>
</feature>
<dbReference type="Proteomes" id="UP000600101">
    <property type="component" value="Unassembled WGS sequence"/>
</dbReference>
<comment type="caution">
    <text evidence="2">The sequence shown here is derived from an EMBL/GenBank/DDBJ whole genome shotgun (WGS) entry which is preliminary data.</text>
</comment>
<protein>
    <recommendedName>
        <fullName evidence="4">Yip1 domain-containing protein</fullName>
    </recommendedName>
</protein>
<name>A0A9X0QUB7_9PROT</name>
<feature type="transmembrane region" description="Helical" evidence="1">
    <location>
        <begin position="30"/>
        <end position="48"/>
    </location>
</feature>
<accession>A0A9X0QUB7</accession>
<keyword evidence="1" id="KW-0812">Transmembrane</keyword>
<organism evidence="2 3">
    <name type="scientific">Siccirubricoccus deserti</name>
    <dbReference type="NCBI Taxonomy" id="2013562"/>
    <lineage>
        <taxon>Bacteria</taxon>
        <taxon>Pseudomonadati</taxon>
        <taxon>Pseudomonadota</taxon>
        <taxon>Alphaproteobacteria</taxon>
        <taxon>Acetobacterales</taxon>
        <taxon>Roseomonadaceae</taxon>
        <taxon>Siccirubricoccus</taxon>
    </lineage>
</organism>
<evidence type="ECO:0008006" key="4">
    <source>
        <dbReference type="Google" id="ProtNLM"/>
    </source>
</evidence>
<evidence type="ECO:0000256" key="1">
    <source>
        <dbReference type="SAM" id="Phobius"/>
    </source>
</evidence>
<proteinExistence type="predicted"/>
<dbReference type="AlphaFoldDB" id="A0A9X0QUB7"/>
<keyword evidence="1" id="KW-0472">Membrane</keyword>
<evidence type="ECO:0000313" key="3">
    <source>
        <dbReference type="Proteomes" id="UP000600101"/>
    </source>
</evidence>
<feature type="transmembrane region" description="Helical" evidence="1">
    <location>
        <begin position="161"/>
        <end position="182"/>
    </location>
</feature>
<dbReference type="RefSeq" id="WP_186768535.1">
    <property type="nucleotide sequence ID" value="NZ_JACOMF010000001.1"/>
</dbReference>